<sequence>MFDSIAGLPAHPLLVHGVVVLLPVAAVATALLLWRPARWHSWSFPVVLLDLLVVGLAVAAKESGEKLEHRVPRSDLVHEHAETGELLPFVALVVLVCALVPAAAVLWTRRTARLRPADLDEARAAAPLLPAAARLVTAVFATLIAVGAIWMTVEVGHSGAFAVWHKLSG</sequence>
<keyword evidence="1" id="KW-0812">Transmembrane</keyword>
<feature type="transmembrane region" description="Helical" evidence="1">
    <location>
        <begin position="41"/>
        <end position="60"/>
    </location>
</feature>
<dbReference type="Pfam" id="PF09990">
    <property type="entry name" value="DUF2231"/>
    <property type="match status" value="1"/>
</dbReference>
<reference evidence="3 4" key="1">
    <citation type="submission" date="2012-08" db="EMBL/GenBank/DDBJ databases">
        <title>Whole genome shotgun sequence of Austwickia chelonae NBRC 105200.</title>
        <authorList>
            <person name="Yoshida I."/>
            <person name="Hosoyama A."/>
            <person name="Tsuchikane K."/>
            <person name="Katsumata H."/>
            <person name="Ando Y."/>
            <person name="Ohji S."/>
            <person name="Hamada M."/>
            <person name="Tamura T."/>
            <person name="Yamazoe A."/>
            <person name="Yamazaki S."/>
            <person name="Fujita N."/>
        </authorList>
    </citation>
    <scope>NUCLEOTIDE SEQUENCE [LARGE SCALE GENOMIC DNA]</scope>
    <source>
        <strain evidence="3 4">NBRC 105200</strain>
    </source>
</reference>
<name>K6V7W1_9MICO</name>
<comment type="caution">
    <text evidence="3">The sequence shown here is derived from an EMBL/GenBank/DDBJ whole genome shotgun (WGS) entry which is preliminary data.</text>
</comment>
<evidence type="ECO:0000313" key="3">
    <source>
        <dbReference type="EMBL" id="GAB78318.1"/>
    </source>
</evidence>
<gene>
    <name evidence="3" type="ORF">AUCHE_08_05650</name>
</gene>
<feature type="transmembrane region" description="Helical" evidence="1">
    <location>
        <begin position="13"/>
        <end position="34"/>
    </location>
</feature>
<dbReference type="OrthoDB" id="9986697at2"/>
<protein>
    <recommendedName>
        <fullName evidence="2">DUF2231 domain-containing protein</fullName>
    </recommendedName>
</protein>
<organism evidence="3 4">
    <name type="scientific">Austwickia chelonae NBRC 105200</name>
    <dbReference type="NCBI Taxonomy" id="1184607"/>
    <lineage>
        <taxon>Bacteria</taxon>
        <taxon>Bacillati</taxon>
        <taxon>Actinomycetota</taxon>
        <taxon>Actinomycetes</taxon>
        <taxon>Micrococcales</taxon>
        <taxon>Dermatophilaceae</taxon>
        <taxon>Austwickia</taxon>
    </lineage>
</organism>
<dbReference type="EMBL" id="BAGZ01000008">
    <property type="protein sequence ID" value="GAB78318.1"/>
    <property type="molecule type" value="Genomic_DNA"/>
</dbReference>
<evidence type="ECO:0000256" key="1">
    <source>
        <dbReference type="SAM" id="Phobius"/>
    </source>
</evidence>
<keyword evidence="4" id="KW-1185">Reference proteome</keyword>
<evidence type="ECO:0000313" key="4">
    <source>
        <dbReference type="Proteomes" id="UP000008495"/>
    </source>
</evidence>
<evidence type="ECO:0000259" key="2">
    <source>
        <dbReference type="Pfam" id="PF09990"/>
    </source>
</evidence>
<dbReference type="Proteomes" id="UP000008495">
    <property type="component" value="Unassembled WGS sequence"/>
</dbReference>
<accession>K6V7W1</accession>
<dbReference type="RefSeq" id="WP_006503073.1">
    <property type="nucleotide sequence ID" value="NZ_BAGZ01000008.1"/>
</dbReference>
<dbReference type="AlphaFoldDB" id="K6V7W1"/>
<keyword evidence="1" id="KW-1133">Transmembrane helix</keyword>
<feature type="transmembrane region" description="Helical" evidence="1">
    <location>
        <begin position="86"/>
        <end position="107"/>
    </location>
</feature>
<keyword evidence="1" id="KW-0472">Membrane</keyword>
<feature type="domain" description="DUF2231" evidence="2">
    <location>
        <begin position="7"/>
        <end position="165"/>
    </location>
</feature>
<dbReference type="STRING" id="100225.SAMN05421595_0835"/>
<proteinExistence type="predicted"/>
<dbReference type="InterPro" id="IPR019251">
    <property type="entry name" value="DUF2231_TM"/>
</dbReference>
<feature type="transmembrane region" description="Helical" evidence="1">
    <location>
        <begin position="128"/>
        <end position="151"/>
    </location>
</feature>